<dbReference type="InterPro" id="IPR023393">
    <property type="entry name" value="START-like_dom_sf"/>
</dbReference>
<dbReference type="SUPFAM" id="SSF55961">
    <property type="entry name" value="Bet v1-like"/>
    <property type="match status" value="1"/>
</dbReference>
<feature type="domain" description="Activator of Hsp90 ATPase homologue 1/2-like C-terminal" evidence="2">
    <location>
        <begin position="40"/>
        <end position="149"/>
    </location>
</feature>
<gene>
    <name evidence="3" type="ORF">E0H45_39220</name>
</gene>
<dbReference type="Pfam" id="PF08327">
    <property type="entry name" value="AHSA1"/>
    <property type="match status" value="1"/>
</dbReference>
<dbReference type="Gene3D" id="3.30.530.20">
    <property type="match status" value="1"/>
</dbReference>
<evidence type="ECO:0000256" key="1">
    <source>
        <dbReference type="ARBA" id="ARBA00006817"/>
    </source>
</evidence>
<evidence type="ECO:0000313" key="4">
    <source>
        <dbReference type="Proteomes" id="UP000292346"/>
    </source>
</evidence>
<dbReference type="InterPro" id="IPR013538">
    <property type="entry name" value="ASHA1/2-like_C"/>
</dbReference>
<organism evidence="3 4">
    <name type="scientific">Kribbella soli</name>
    <dbReference type="NCBI Taxonomy" id="1124743"/>
    <lineage>
        <taxon>Bacteria</taxon>
        <taxon>Bacillati</taxon>
        <taxon>Actinomycetota</taxon>
        <taxon>Actinomycetes</taxon>
        <taxon>Propionibacteriales</taxon>
        <taxon>Kribbellaceae</taxon>
        <taxon>Kribbella</taxon>
    </lineage>
</organism>
<dbReference type="AlphaFoldDB" id="A0A4R0GUU0"/>
<dbReference type="OrthoDB" id="3828225at2"/>
<dbReference type="Proteomes" id="UP000292346">
    <property type="component" value="Unassembled WGS sequence"/>
</dbReference>
<name>A0A4R0GUU0_9ACTN</name>
<sequence>MRKAVGGHWMCMARTTDMRRATHADQAPQLRYVRTFGCDADLLWRLITRPEQLSSWLGPTVLSKTQYGGFMVVTRAPAEQTGIVTICDPPHYFRAAFDDPPHPASTVLVDVVPGQDGTYLILTHGGIRDSLLAQYDRLWMRALDRLGRVIAKHRRCA</sequence>
<accession>A0A4R0GUU0</accession>
<evidence type="ECO:0000313" key="3">
    <source>
        <dbReference type="EMBL" id="TCC01541.1"/>
    </source>
</evidence>
<protein>
    <recommendedName>
        <fullName evidence="2">Activator of Hsp90 ATPase homologue 1/2-like C-terminal domain-containing protein</fullName>
    </recommendedName>
</protein>
<evidence type="ECO:0000259" key="2">
    <source>
        <dbReference type="Pfam" id="PF08327"/>
    </source>
</evidence>
<comment type="similarity">
    <text evidence="1">Belongs to the AHA1 family.</text>
</comment>
<proteinExistence type="inferred from homology"/>
<dbReference type="EMBL" id="SJJZ01000006">
    <property type="protein sequence ID" value="TCC01541.1"/>
    <property type="molecule type" value="Genomic_DNA"/>
</dbReference>
<keyword evidence="4" id="KW-1185">Reference proteome</keyword>
<reference evidence="3 4" key="1">
    <citation type="submission" date="2019-02" db="EMBL/GenBank/DDBJ databases">
        <title>Kribbella capetownensis sp. nov. and Kribbella speibonae sp. nov., isolated from soil.</title>
        <authorList>
            <person name="Curtis S.M."/>
            <person name="Norton I."/>
            <person name="Everest G.J."/>
            <person name="Meyers P.R."/>
        </authorList>
    </citation>
    <scope>NUCLEOTIDE SEQUENCE [LARGE SCALE GENOMIC DNA]</scope>
    <source>
        <strain evidence="3 4">KCTC 29219</strain>
    </source>
</reference>
<comment type="caution">
    <text evidence="3">The sequence shown here is derived from an EMBL/GenBank/DDBJ whole genome shotgun (WGS) entry which is preliminary data.</text>
</comment>